<dbReference type="EMBL" id="CP032322">
    <property type="protein sequence ID" value="QCN97488.1"/>
    <property type="molecule type" value="Genomic_DNA"/>
</dbReference>
<keyword evidence="2" id="KW-0614">Plasmid</keyword>
<evidence type="ECO:0000313" key="2">
    <source>
        <dbReference type="EMBL" id="QCN97488.1"/>
    </source>
</evidence>
<geneLocation type="plasmid" evidence="2 3">
    <name>p1</name>
</geneLocation>
<feature type="region of interest" description="Disordered" evidence="1">
    <location>
        <begin position="27"/>
        <end position="62"/>
    </location>
</feature>
<sequence length="95" mass="10976">MMGERTVMQEALFHEFSLERHVPAARPRLHRRFADQPDRRPVRNPFPLPQPQPQPEQPHRRQPVAHLMIGLLAGAEAYPVPVSLQTLIRHPGRTL</sequence>
<proteinExistence type="predicted"/>
<protein>
    <submittedName>
        <fullName evidence="2">Uncharacterized protein</fullName>
    </submittedName>
</protein>
<reference evidence="2 3" key="1">
    <citation type="submission" date="2018-09" db="EMBL/GenBank/DDBJ databases">
        <title>Whole genome based analysis of evolution and adaptive divergence in Indian and Brazilian strains of Azospirillum brasilense.</title>
        <authorList>
            <person name="Singh C."/>
            <person name="Tripathi A.K."/>
        </authorList>
    </citation>
    <scope>NUCLEOTIDE SEQUENCE [LARGE SCALE GENOMIC DNA]</scope>
    <source>
        <strain evidence="2 3">MTCC4035</strain>
        <plasmid evidence="2 3">p1</plasmid>
    </source>
</reference>
<evidence type="ECO:0000313" key="3">
    <source>
        <dbReference type="Proteomes" id="UP000298595"/>
    </source>
</evidence>
<accession>A0A4D8PP56</accession>
<organism evidence="2 3">
    <name type="scientific">Azospirillum argentinense</name>
    <dbReference type="NCBI Taxonomy" id="2970906"/>
    <lineage>
        <taxon>Bacteria</taxon>
        <taxon>Pseudomonadati</taxon>
        <taxon>Pseudomonadota</taxon>
        <taxon>Alphaproteobacteria</taxon>
        <taxon>Rhodospirillales</taxon>
        <taxon>Azospirillaceae</taxon>
        <taxon>Azospirillum</taxon>
    </lineage>
</organism>
<evidence type="ECO:0000256" key="1">
    <source>
        <dbReference type="SAM" id="MobiDB-lite"/>
    </source>
</evidence>
<dbReference type="AlphaFoldDB" id="A0A4D8PP56"/>
<gene>
    <name evidence="2" type="ORF">D3093_19925</name>
</gene>
<feature type="compositionally biased region" description="Basic and acidic residues" evidence="1">
    <location>
        <begin position="32"/>
        <end position="41"/>
    </location>
</feature>
<dbReference type="KEGG" id="aare:D3093_19925"/>
<name>A0A4D8PP56_9PROT</name>
<feature type="compositionally biased region" description="Pro residues" evidence="1">
    <location>
        <begin position="44"/>
        <end position="56"/>
    </location>
</feature>
<dbReference type="Proteomes" id="UP000298595">
    <property type="component" value="Plasmid p1"/>
</dbReference>